<keyword evidence="2" id="KW-1185">Reference proteome</keyword>
<accession>A0AAE0VKP0</accession>
<reference evidence="1" key="3">
    <citation type="submission" date="2023-05" db="EMBL/GenBank/DDBJ databases">
        <authorList>
            <person name="Smith C.H."/>
        </authorList>
    </citation>
    <scope>NUCLEOTIDE SEQUENCE</scope>
    <source>
        <strain evidence="1">CHS0354</strain>
        <tissue evidence="1">Mantle</tissue>
    </source>
</reference>
<name>A0AAE0VKP0_9BIVA</name>
<gene>
    <name evidence="1" type="ORF">CHS0354_028825</name>
</gene>
<dbReference type="EMBL" id="JAEAOA010001728">
    <property type="protein sequence ID" value="KAK3581818.1"/>
    <property type="molecule type" value="Genomic_DNA"/>
</dbReference>
<evidence type="ECO:0000313" key="2">
    <source>
        <dbReference type="Proteomes" id="UP001195483"/>
    </source>
</evidence>
<reference evidence="1" key="2">
    <citation type="journal article" date="2021" name="Genome Biol. Evol.">
        <title>Developing a high-quality reference genome for a parasitic bivalve with doubly uniparental inheritance (Bivalvia: Unionida).</title>
        <authorList>
            <person name="Smith C.H."/>
        </authorList>
    </citation>
    <scope>NUCLEOTIDE SEQUENCE</scope>
    <source>
        <strain evidence="1">CHS0354</strain>
        <tissue evidence="1">Mantle</tissue>
    </source>
</reference>
<protein>
    <submittedName>
        <fullName evidence="1">Uncharacterized protein</fullName>
    </submittedName>
</protein>
<dbReference type="AlphaFoldDB" id="A0AAE0VKP0"/>
<sequence length="289" mass="32539">MDGCSACTLCLCWEGNPHDYDGGDGLSACTSCPRWEEALVFTTEVTGALREHVACVGREKPVFSTDETGRRRQMPCTRFRCKEGNPRVYDGGDWCSACIRCLWCEGTLCVYDVVDGCSACTSCLRWEGNTRVYEGCDWYSLCNPCPRWEGNPRVYDGYDLCSACTRLPRLEDNPHVYDEGDRCSPWKRFPHWQEFPIFTTVATCTLRAPIACFGRKTPCLRRRQRVHIVHPLFTLGEKSRVYDRGDGCTACTPCPQWEENQVFTTEATGTLRAPVARVGEKRVSDGGDG</sequence>
<comment type="caution">
    <text evidence="1">The sequence shown here is derived from an EMBL/GenBank/DDBJ whole genome shotgun (WGS) entry which is preliminary data.</text>
</comment>
<proteinExistence type="predicted"/>
<organism evidence="1 2">
    <name type="scientific">Potamilus streckersoni</name>
    <dbReference type="NCBI Taxonomy" id="2493646"/>
    <lineage>
        <taxon>Eukaryota</taxon>
        <taxon>Metazoa</taxon>
        <taxon>Spiralia</taxon>
        <taxon>Lophotrochozoa</taxon>
        <taxon>Mollusca</taxon>
        <taxon>Bivalvia</taxon>
        <taxon>Autobranchia</taxon>
        <taxon>Heteroconchia</taxon>
        <taxon>Palaeoheterodonta</taxon>
        <taxon>Unionida</taxon>
        <taxon>Unionoidea</taxon>
        <taxon>Unionidae</taxon>
        <taxon>Ambleminae</taxon>
        <taxon>Lampsilini</taxon>
        <taxon>Potamilus</taxon>
    </lineage>
</organism>
<reference evidence="1" key="1">
    <citation type="journal article" date="2021" name="Genome Biol. Evol.">
        <title>A High-Quality Reference Genome for a Parasitic Bivalve with Doubly Uniparental Inheritance (Bivalvia: Unionida).</title>
        <authorList>
            <person name="Smith C.H."/>
        </authorList>
    </citation>
    <scope>NUCLEOTIDE SEQUENCE</scope>
    <source>
        <strain evidence="1">CHS0354</strain>
    </source>
</reference>
<dbReference type="Proteomes" id="UP001195483">
    <property type="component" value="Unassembled WGS sequence"/>
</dbReference>
<evidence type="ECO:0000313" key="1">
    <source>
        <dbReference type="EMBL" id="KAK3581818.1"/>
    </source>
</evidence>